<dbReference type="AlphaFoldDB" id="A0A9D1EW67"/>
<name>A0A9D1EW67_9BACT</name>
<accession>A0A9D1EW67</accession>
<feature type="compositionally biased region" description="Low complexity" evidence="1">
    <location>
        <begin position="104"/>
        <end position="117"/>
    </location>
</feature>
<comment type="caution">
    <text evidence="2">The sequence shown here is derived from an EMBL/GenBank/DDBJ whole genome shotgun (WGS) entry which is preliminary data.</text>
</comment>
<reference evidence="2" key="1">
    <citation type="submission" date="2020-10" db="EMBL/GenBank/DDBJ databases">
        <authorList>
            <person name="Gilroy R."/>
        </authorList>
    </citation>
    <scope>NUCLEOTIDE SEQUENCE</scope>
    <source>
        <strain evidence="2">6276</strain>
    </source>
</reference>
<dbReference type="Proteomes" id="UP000823928">
    <property type="component" value="Unassembled WGS sequence"/>
</dbReference>
<feature type="region of interest" description="Disordered" evidence="1">
    <location>
        <begin position="104"/>
        <end position="213"/>
    </location>
</feature>
<evidence type="ECO:0000313" key="2">
    <source>
        <dbReference type="EMBL" id="HIS35098.1"/>
    </source>
</evidence>
<gene>
    <name evidence="2" type="ORF">IAC10_00505</name>
</gene>
<protein>
    <submittedName>
        <fullName evidence="2">Uncharacterized protein</fullName>
    </submittedName>
</protein>
<organism evidence="2 3">
    <name type="scientific">Candidatus Scatousia excrementigallinarum</name>
    <dbReference type="NCBI Taxonomy" id="2840935"/>
    <lineage>
        <taxon>Bacteria</taxon>
        <taxon>Candidatus Scatousia</taxon>
    </lineage>
</organism>
<proteinExistence type="predicted"/>
<evidence type="ECO:0000256" key="1">
    <source>
        <dbReference type="SAM" id="MobiDB-lite"/>
    </source>
</evidence>
<dbReference type="EMBL" id="DVIU01000013">
    <property type="protein sequence ID" value="HIS35098.1"/>
    <property type="molecule type" value="Genomic_DNA"/>
</dbReference>
<reference evidence="2" key="2">
    <citation type="journal article" date="2021" name="PeerJ">
        <title>Extensive microbial diversity within the chicken gut microbiome revealed by metagenomics and culture.</title>
        <authorList>
            <person name="Gilroy R."/>
            <person name="Ravi A."/>
            <person name="Getino M."/>
            <person name="Pursley I."/>
            <person name="Horton D.L."/>
            <person name="Alikhan N.F."/>
            <person name="Baker D."/>
            <person name="Gharbi K."/>
            <person name="Hall N."/>
            <person name="Watson M."/>
            <person name="Adriaenssens E.M."/>
            <person name="Foster-Nyarko E."/>
            <person name="Jarju S."/>
            <person name="Secka A."/>
            <person name="Antonio M."/>
            <person name="Oren A."/>
            <person name="Chaudhuri R.R."/>
            <person name="La Ragione R."/>
            <person name="Hildebrand F."/>
            <person name="Pallen M.J."/>
        </authorList>
    </citation>
    <scope>NUCLEOTIDE SEQUENCE</scope>
    <source>
        <strain evidence="2">6276</strain>
    </source>
</reference>
<sequence>MFEPLQYRNLYQNYYTPYFCGDANSYAPAQSSGYQTSPQYDTVELSNKQEEPKKELSTTAKAGLFSLAAIALTVAADYIFAKGKHVNGIIKTFKGESKQVKDAAQSAAESAARQKAAPVAEPQVKPAQTPSNPAPEPVKPKAEETPLTPTPEPTKTNSKKKAKSEKTNNSPEAKTKVDDEAKAKAAKEPEEKAAKDAEAKAAEEAKKKADAEAARRAKKQTEFEKALDFSKKYVDEHMAELDKVMLDKDGKLHKGFITTAGSISLDDLIRPYNGNVEYFYHATTPEVKAKILKEGFNQRIAPKHGYLDGVGGTYFSIAKDPDYGSAVIKAKFNGKIAEVDTNLLDNIKTGNNMRMYKHLTSKGLSEQEASDYGEAVIREYLQRKIFDKGYQGIVGSGHSYAAGCKYFAALDPKLIQIVE</sequence>
<evidence type="ECO:0000313" key="3">
    <source>
        <dbReference type="Proteomes" id="UP000823928"/>
    </source>
</evidence>
<feature type="compositionally biased region" description="Basic and acidic residues" evidence="1">
    <location>
        <begin position="173"/>
        <end position="213"/>
    </location>
</feature>